<evidence type="ECO:0000256" key="3">
    <source>
        <dbReference type="ARBA" id="ARBA00022741"/>
    </source>
</evidence>
<dbReference type="OrthoDB" id="63267at2759"/>
<dbReference type="SUPFAM" id="SSF56112">
    <property type="entry name" value="Protein kinase-like (PK-like)"/>
    <property type="match status" value="1"/>
</dbReference>
<evidence type="ECO:0000256" key="5">
    <source>
        <dbReference type="ARBA" id="ARBA00022840"/>
    </source>
</evidence>
<keyword evidence="1" id="KW-0723">Serine/threonine-protein kinase</keyword>
<dbReference type="FunFam" id="1.10.510.10:FF:000634">
    <property type="entry name" value="Protein kinase C"/>
    <property type="match status" value="1"/>
</dbReference>
<dbReference type="GO" id="GO:0005524">
    <property type="term" value="F:ATP binding"/>
    <property type="evidence" value="ECO:0007669"/>
    <property type="project" value="UniProtKB-KW"/>
</dbReference>
<feature type="domain" description="Protein kinase" evidence="7">
    <location>
        <begin position="96"/>
        <end position="376"/>
    </location>
</feature>
<keyword evidence="4" id="KW-0418">Kinase</keyword>
<dbReference type="EMBL" id="UYWX01023034">
    <property type="protein sequence ID" value="VDM36112.1"/>
    <property type="molecule type" value="Genomic_DNA"/>
</dbReference>
<proteinExistence type="predicted"/>
<name>A0A0R3XC72_HYDTA</name>
<keyword evidence="2" id="KW-0808">Transferase</keyword>
<evidence type="ECO:0000256" key="2">
    <source>
        <dbReference type="ARBA" id="ARBA00022679"/>
    </source>
</evidence>
<feature type="compositionally biased region" description="Polar residues" evidence="6">
    <location>
        <begin position="29"/>
        <end position="44"/>
    </location>
</feature>
<evidence type="ECO:0000256" key="4">
    <source>
        <dbReference type="ARBA" id="ARBA00022777"/>
    </source>
</evidence>
<dbReference type="InterPro" id="IPR011009">
    <property type="entry name" value="Kinase-like_dom_sf"/>
</dbReference>
<reference evidence="10" key="1">
    <citation type="submission" date="2017-02" db="UniProtKB">
        <authorList>
            <consortium name="WormBaseParasite"/>
        </authorList>
    </citation>
    <scope>IDENTIFICATION</scope>
</reference>
<keyword evidence="9" id="KW-1185">Reference proteome</keyword>
<dbReference type="PROSITE" id="PS00108">
    <property type="entry name" value="PROTEIN_KINASE_ST"/>
    <property type="match status" value="1"/>
</dbReference>
<feature type="region of interest" description="Disordered" evidence="6">
    <location>
        <begin position="1"/>
        <end position="78"/>
    </location>
</feature>
<dbReference type="InterPro" id="IPR000719">
    <property type="entry name" value="Prot_kinase_dom"/>
</dbReference>
<organism evidence="10">
    <name type="scientific">Hydatigena taeniaeformis</name>
    <name type="common">Feline tapeworm</name>
    <name type="synonym">Taenia taeniaeformis</name>
    <dbReference type="NCBI Taxonomy" id="6205"/>
    <lineage>
        <taxon>Eukaryota</taxon>
        <taxon>Metazoa</taxon>
        <taxon>Spiralia</taxon>
        <taxon>Lophotrochozoa</taxon>
        <taxon>Platyhelminthes</taxon>
        <taxon>Cestoda</taxon>
        <taxon>Eucestoda</taxon>
        <taxon>Cyclophyllidea</taxon>
        <taxon>Taeniidae</taxon>
        <taxon>Hydatigera</taxon>
    </lineage>
</organism>
<evidence type="ECO:0000313" key="8">
    <source>
        <dbReference type="EMBL" id="VDM36112.1"/>
    </source>
</evidence>
<dbReference type="PROSITE" id="PS50011">
    <property type="entry name" value="PROTEIN_KINASE_DOM"/>
    <property type="match status" value="1"/>
</dbReference>
<dbReference type="WBParaSite" id="TTAC_0001114901-mRNA-1">
    <property type="protein sequence ID" value="TTAC_0001114901-mRNA-1"/>
    <property type="gene ID" value="TTAC_0001114901"/>
</dbReference>
<evidence type="ECO:0000313" key="10">
    <source>
        <dbReference type="WBParaSite" id="TTAC_0001114901-mRNA-1"/>
    </source>
</evidence>
<dbReference type="SMART" id="SM00220">
    <property type="entry name" value="S_TKc"/>
    <property type="match status" value="1"/>
</dbReference>
<dbReference type="Gene3D" id="1.10.510.10">
    <property type="entry name" value="Transferase(Phosphotransferase) domain 1"/>
    <property type="match status" value="2"/>
</dbReference>
<sequence length="376" mass="41550">MNTQERPHPARQQPPAPPPVGWNIVADSPYQNLSTDKGPENSTGGRLASEVEEAPGLPNPSQVHFGAPYTGSGKSGLTQSLQREGEFIPQRGNDLMADSGMDGGGDLHSVTSSGTEYKQATNGYFALKTFRKVDLVREHCTDCMRIEKRVLQLVTEARHPCFVHMIACFQPQDYAVIVLDYLPGGDLMQHIQSGPFDEERTVFYAACVVLALEFLHLNNIMYRDLKLENLLLTGYGYLKVVDFGLCKANMGPNDKTSTFCGTPQFVAPEMITDTGYTRAIDWWCLGVLIYEMLVGKSCDPPNCEVTHSWGRDPSQRLGVSAGGIMDIKRHSFFADLNFDALLANRIKPPFIPKLVGHFLSIPPPLPFEGTSAKQIR</sequence>
<keyword evidence="3" id="KW-0547">Nucleotide-binding</keyword>
<evidence type="ECO:0000313" key="9">
    <source>
        <dbReference type="Proteomes" id="UP000274429"/>
    </source>
</evidence>
<keyword evidence="5" id="KW-0067">ATP-binding</keyword>
<evidence type="ECO:0000259" key="7">
    <source>
        <dbReference type="PROSITE" id="PS50011"/>
    </source>
</evidence>
<dbReference type="InterPro" id="IPR008271">
    <property type="entry name" value="Ser/Thr_kinase_AS"/>
</dbReference>
<evidence type="ECO:0000256" key="1">
    <source>
        <dbReference type="ARBA" id="ARBA00022527"/>
    </source>
</evidence>
<gene>
    <name evidence="8" type="ORF">TTAC_LOCUS11132</name>
</gene>
<reference evidence="8 9" key="2">
    <citation type="submission" date="2018-11" db="EMBL/GenBank/DDBJ databases">
        <authorList>
            <consortium name="Pathogen Informatics"/>
        </authorList>
    </citation>
    <scope>NUCLEOTIDE SEQUENCE [LARGE SCALE GENOMIC DNA]</scope>
</reference>
<protein>
    <submittedName>
        <fullName evidence="10">Protein kinase domain-containing protein</fullName>
    </submittedName>
</protein>
<feature type="region of interest" description="Disordered" evidence="6">
    <location>
        <begin position="91"/>
        <end position="113"/>
    </location>
</feature>
<evidence type="ECO:0000256" key="6">
    <source>
        <dbReference type="SAM" id="MobiDB-lite"/>
    </source>
</evidence>
<dbReference type="Gene3D" id="3.30.200.20">
    <property type="entry name" value="Phosphorylase Kinase, domain 1"/>
    <property type="match status" value="1"/>
</dbReference>
<dbReference type="PANTHER" id="PTHR24351">
    <property type="entry name" value="RIBOSOMAL PROTEIN S6 KINASE"/>
    <property type="match status" value="1"/>
</dbReference>
<dbReference type="Proteomes" id="UP000274429">
    <property type="component" value="Unassembled WGS sequence"/>
</dbReference>
<dbReference type="GO" id="GO:0004674">
    <property type="term" value="F:protein serine/threonine kinase activity"/>
    <property type="evidence" value="ECO:0007669"/>
    <property type="project" value="UniProtKB-KW"/>
</dbReference>
<accession>A0A0R3XC72</accession>
<dbReference type="STRING" id="6205.A0A0R3XC72"/>
<dbReference type="Pfam" id="PF00069">
    <property type="entry name" value="Pkinase"/>
    <property type="match status" value="1"/>
</dbReference>
<dbReference type="AlphaFoldDB" id="A0A0R3XC72"/>